<keyword evidence="4" id="KW-1185">Reference proteome</keyword>
<sequence length="76" mass="8655">MNFLLEPAIAIYTALAVALTVWIGIFIFLWRIDSATRELRRRLDEETPTEPPAAPRATLETRNGHARETVSMTDEK</sequence>
<evidence type="ECO:0000256" key="1">
    <source>
        <dbReference type="SAM" id="MobiDB-lite"/>
    </source>
</evidence>
<dbReference type="Proteomes" id="UP000000263">
    <property type="component" value="Chromosome"/>
</dbReference>
<keyword evidence="2" id="KW-0812">Transmembrane</keyword>
<name>A7NSA8_ROSCS</name>
<dbReference type="OrthoDB" id="164867at2"/>
<evidence type="ECO:0008006" key="5">
    <source>
        <dbReference type="Google" id="ProtNLM"/>
    </source>
</evidence>
<protein>
    <recommendedName>
        <fullName evidence="5">CcmD family protein</fullName>
    </recommendedName>
</protein>
<feature type="region of interest" description="Disordered" evidence="1">
    <location>
        <begin position="42"/>
        <end position="76"/>
    </location>
</feature>
<reference evidence="3 4" key="1">
    <citation type="submission" date="2007-08" db="EMBL/GenBank/DDBJ databases">
        <title>Complete sequence of Roseiflexus castenholzii DSM 13941.</title>
        <authorList>
            <consortium name="US DOE Joint Genome Institute"/>
            <person name="Copeland A."/>
            <person name="Lucas S."/>
            <person name="Lapidus A."/>
            <person name="Barry K."/>
            <person name="Glavina del Rio T."/>
            <person name="Dalin E."/>
            <person name="Tice H."/>
            <person name="Pitluck S."/>
            <person name="Thompson L.S."/>
            <person name="Brettin T."/>
            <person name="Bruce D."/>
            <person name="Detter J.C."/>
            <person name="Han C."/>
            <person name="Tapia R."/>
            <person name="Schmutz J."/>
            <person name="Larimer F."/>
            <person name="Land M."/>
            <person name="Hauser L."/>
            <person name="Kyrpides N."/>
            <person name="Mikhailova N."/>
            <person name="Bryant D.A."/>
            <person name="Hanada S."/>
            <person name="Tsukatani Y."/>
            <person name="Richardson P."/>
        </authorList>
    </citation>
    <scope>NUCLEOTIDE SEQUENCE [LARGE SCALE GENOMIC DNA]</scope>
    <source>
        <strain evidence="4">DSM 13941 / HLO8</strain>
    </source>
</reference>
<dbReference type="AlphaFoldDB" id="A7NSA8"/>
<feature type="compositionally biased region" description="Basic and acidic residues" evidence="1">
    <location>
        <begin position="62"/>
        <end position="76"/>
    </location>
</feature>
<dbReference type="HOGENOM" id="CLU_2652168_0_0_0"/>
<dbReference type="STRING" id="383372.Rcas_4438"/>
<gene>
    <name evidence="3" type="ordered locus">Rcas_4438</name>
</gene>
<dbReference type="EMBL" id="CP000804">
    <property type="protein sequence ID" value="ABU60454.1"/>
    <property type="molecule type" value="Genomic_DNA"/>
</dbReference>
<evidence type="ECO:0000256" key="2">
    <source>
        <dbReference type="SAM" id="Phobius"/>
    </source>
</evidence>
<proteinExistence type="predicted"/>
<evidence type="ECO:0000313" key="3">
    <source>
        <dbReference type="EMBL" id="ABU60454.1"/>
    </source>
</evidence>
<accession>A7NSA8</accession>
<organism evidence="3 4">
    <name type="scientific">Roseiflexus castenholzii (strain DSM 13941 / HLO8)</name>
    <dbReference type="NCBI Taxonomy" id="383372"/>
    <lineage>
        <taxon>Bacteria</taxon>
        <taxon>Bacillati</taxon>
        <taxon>Chloroflexota</taxon>
        <taxon>Chloroflexia</taxon>
        <taxon>Chloroflexales</taxon>
        <taxon>Roseiflexineae</taxon>
        <taxon>Roseiflexaceae</taxon>
        <taxon>Roseiflexus</taxon>
    </lineage>
</organism>
<dbReference type="KEGG" id="rca:Rcas_4438"/>
<feature type="transmembrane region" description="Helical" evidence="2">
    <location>
        <begin position="12"/>
        <end position="32"/>
    </location>
</feature>
<dbReference type="RefSeq" id="WP_012122875.1">
    <property type="nucleotide sequence ID" value="NC_009767.1"/>
</dbReference>
<keyword evidence="2" id="KW-0472">Membrane</keyword>
<evidence type="ECO:0000313" key="4">
    <source>
        <dbReference type="Proteomes" id="UP000000263"/>
    </source>
</evidence>
<keyword evidence="2" id="KW-1133">Transmembrane helix</keyword>